<dbReference type="Proteomes" id="UP000469185">
    <property type="component" value="Unassembled WGS sequence"/>
</dbReference>
<dbReference type="HAMAP" id="MF_00028">
    <property type="entry name" value="CobQ"/>
    <property type="match status" value="1"/>
</dbReference>
<accession>A0A6N9YKT8</accession>
<dbReference type="PANTHER" id="PTHR21343">
    <property type="entry name" value="DETHIOBIOTIN SYNTHETASE"/>
    <property type="match status" value="1"/>
</dbReference>
<dbReference type="UniPathway" id="UPA00148"/>
<dbReference type="GO" id="GO:0015420">
    <property type="term" value="F:ABC-type vitamin B12 transporter activity"/>
    <property type="evidence" value="ECO:0007669"/>
    <property type="project" value="UniProtKB-UniRule"/>
</dbReference>
<dbReference type="Gene3D" id="3.40.50.300">
    <property type="entry name" value="P-loop containing nucleotide triphosphate hydrolases"/>
    <property type="match status" value="1"/>
</dbReference>
<dbReference type="Pfam" id="PF01656">
    <property type="entry name" value="CbiA"/>
    <property type="match status" value="1"/>
</dbReference>
<organism evidence="7 8">
    <name type="scientific">Phytoactinopolyspora alkaliphila</name>
    <dbReference type="NCBI Taxonomy" id="1783498"/>
    <lineage>
        <taxon>Bacteria</taxon>
        <taxon>Bacillati</taxon>
        <taxon>Actinomycetota</taxon>
        <taxon>Actinomycetes</taxon>
        <taxon>Jiangellales</taxon>
        <taxon>Jiangellaceae</taxon>
        <taxon>Phytoactinopolyspora</taxon>
    </lineage>
</organism>
<dbReference type="Gene3D" id="3.40.50.880">
    <property type="match status" value="1"/>
</dbReference>
<dbReference type="InterPro" id="IPR011698">
    <property type="entry name" value="GATase_3"/>
</dbReference>
<evidence type="ECO:0000256" key="3">
    <source>
        <dbReference type="ARBA" id="ARBA00022962"/>
    </source>
</evidence>
<sequence length="528" mass="56312">MTRGGGLLVAGTTSDAGKSLVTVGICRWLTRQGIRVAPFKAQNMSNNSMVCTDGSEIGRAQWVQAMAARVEPEAAMNPVLLKPGSDRTSHVVLLGKPHGVLRAGEYATGRKALAETAFDALAELRARFDAVVCEGAGSPAEINLRTGDYVNMGLARHADLPVVVVADVDRGGSLAAMYGTLALLDPADQRHLTGFVINKFRGDVDVLRPGLDRITELTGRPVYGVLPWLDGVWIDSEDALAIGGWTESSVLQSECPDARSAGRSGGSRPLTVAVVRFPRVSNATDVDALACEPGVTVTLTADPGVVSAADLVVLPGSRATVSDLTWMRGRGLDTAVVARARAGLPVLGICGGYQMLAERIVDPVESGRTVPGLGLLPTEVTFGTDKKLDRPTGSWRGHDVAAYEIHHGVATRNDDAPPADVLHTERRDARSAGRYERFLDGWRAGSVWGTTWHGAFENDDFRRAWLVEIAETIGHSWRPAAAPGFTEQRETMLNRLADAVETHLDTTALLRLIEHGPPGGLPVLSTPR</sequence>
<dbReference type="PANTHER" id="PTHR21343:SF1">
    <property type="entry name" value="COBYRIC ACID SYNTHASE"/>
    <property type="match status" value="1"/>
</dbReference>
<dbReference type="EMBL" id="JAAGOB010000004">
    <property type="protein sequence ID" value="NED95562.1"/>
    <property type="molecule type" value="Genomic_DNA"/>
</dbReference>
<dbReference type="PROSITE" id="PS51274">
    <property type="entry name" value="GATASE_COBBQ"/>
    <property type="match status" value="1"/>
</dbReference>
<dbReference type="InterPro" id="IPR004459">
    <property type="entry name" value="CobQ_synth"/>
</dbReference>
<dbReference type="NCBIfam" id="NF001989">
    <property type="entry name" value="PRK00784.1"/>
    <property type="match status" value="1"/>
</dbReference>
<feature type="active site" evidence="4">
    <location>
        <position position="453"/>
    </location>
</feature>
<dbReference type="InterPro" id="IPR033949">
    <property type="entry name" value="CobQ_GATase1"/>
</dbReference>
<proteinExistence type="inferred from homology"/>
<dbReference type="RefSeq" id="WP_163818323.1">
    <property type="nucleotide sequence ID" value="NZ_JAAGOB010000004.1"/>
</dbReference>
<comment type="pathway">
    <text evidence="1 4">Cofactor biosynthesis; adenosylcobalamin biosynthesis.</text>
</comment>
<dbReference type="GO" id="GO:0003824">
    <property type="term" value="F:catalytic activity"/>
    <property type="evidence" value="ECO:0007669"/>
    <property type="project" value="InterPro"/>
</dbReference>
<dbReference type="SUPFAM" id="SSF52317">
    <property type="entry name" value="Class I glutamine amidotransferase-like"/>
    <property type="match status" value="1"/>
</dbReference>
<evidence type="ECO:0000256" key="1">
    <source>
        <dbReference type="ARBA" id="ARBA00004953"/>
    </source>
</evidence>
<comment type="function">
    <text evidence="4">Catalyzes amidations at positions B, D, E, and G on adenosylcobyrinic A,C-diamide. NH(2) groups are provided by glutamine, and one molecule of ATP is hydrogenolyzed for each amidation.</text>
</comment>
<comment type="similarity">
    <text evidence="4">Belongs to the CobB/CobQ family. CobQ subfamily.</text>
</comment>
<dbReference type="InterPro" id="IPR047045">
    <property type="entry name" value="CobQ_N"/>
</dbReference>
<feature type="domain" description="CobQ/CobB/MinD/ParA nucleotide binding" evidence="5">
    <location>
        <begin position="8"/>
        <end position="233"/>
    </location>
</feature>
<dbReference type="CDD" id="cd05389">
    <property type="entry name" value="CobQ_N"/>
    <property type="match status" value="1"/>
</dbReference>
<dbReference type="NCBIfam" id="TIGR00313">
    <property type="entry name" value="cobQ"/>
    <property type="match status" value="1"/>
</dbReference>
<keyword evidence="8" id="KW-1185">Reference proteome</keyword>
<evidence type="ECO:0000256" key="2">
    <source>
        <dbReference type="ARBA" id="ARBA00022573"/>
    </source>
</evidence>
<evidence type="ECO:0000259" key="5">
    <source>
        <dbReference type="Pfam" id="PF01656"/>
    </source>
</evidence>
<dbReference type="SUPFAM" id="SSF52540">
    <property type="entry name" value="P-loop containing nucleoside triphosphate hydrolases"/>
    <property type="match status" value="1"/>
</dbReference>
<name>A0A6N9YKT8_9ACTN</name>
<feature type="active site" description="Nucleophile" evidence="4">
    <location>
        <position position="350"/>
    </location>
</feature>
<evidence type="ECO:0000313" key="8">
    <source>
        <dbReference type="Proteomes" id="UP000469185"/>
    </source>
</evidence>
<dbReference type="PROSITE" id="PS51273">
    <property type="entry name" value="GATASE_TYPE_1"/>
    <property type="match status" value="1"/>
</dbReference>
<evidence type="ECO:0000256" key="4">
    <source>
        <dbReference type="HAMAP-Rule" id="MF_00028"/>
    </source>
</evidence>
<comment type="caution">
    <text evidence="7">The sequence shown here is derived from an EMBL/GenBank/DDBJ whole genome shotgun (WGS) entry which is preliminary data.</text>
</comment>
<dbReference type="AlphaFoldDB" id="A0A6N9YKT8"/>
<dbReference type="GO" id="GO:0009236">
    <property type="term" value="P:cobalamin biosynthetic process"/>
    <property type="evidence" value="ECO:0007669"/>
    <property type="project" value="UniProtKB-UniRule"/>
</dbReference>
<dbReference type="Pfam" id="PF07685">
    <property type="entry name" value="GATase_3"/>
    <property type="match status" value="1"/>
</dbReference>
<dbReference type="InterPro" id="IPR002586">
    <property type="entry name" value="CobQ/CobB/MinD/ParA_Nub-bd_dom"/>
</dbReference>
<protein>
    <recommendedName>
        <fullName evidence="4">Cobyric acid synthase</fullName>
    </recommendedName>
</protein>
<evidence type="ECO:0000313" key="7">
    <source>
        <dbReference type="EMBL" id="NED95562.1"/>
    </source>
</evidence>
<reference evidence="7 8" key="1">
    <citation type="submission" date="2020-02" db="EMBL/GenBank/DDBJ databases">
        <authorList>
            <person name="Li X.-J."/>
            <person name="Feng X.-M."/>
        </authorList>
    </citation>
    <scope>NUCLEOTIDE SEQUENCE [LARGE SCALE GENOMIC DNA]</scope>
    <source>
        <strain evidence="7 8">CGMCC 4.7225</strain>
    </source>
</reference>
<dbReference type="InterPro" id="IPR029062">
    <property type="entry name" value="Class_I_gatase-like"/>
</dbReference>
<dbReference type="CDD" id="cd01750">
    <property type="entry name" value="GATase1_CobQ"/>
    <property type="match status" value="1"/>
</dbReference>
<gene>
    <name evidence="4" type="primary">cobQ</name>
    <name evidence="7" type="ORF">G1H11_09570</name>
</gene>
<evidence type="ECO:0000259" key="6">
    <source>
        <dbReference type="Pfam" id="PF07685"/>
    </source>
</evidence>
<feature type="domain" description="CobB/CobQ-like glutamine amidotransferase" evidence="6">
    <location>
        <begin position="271"/>
        <end position="461"/>
    </location>
</feature>
<keyword evidence="2 4" id="KW-0169">Cobalamin biosynthesis</keyword>
<keyword evidence="3 4" id="KW-0315">Glutamine amidotransferase</keyword>
<dbReference type="InterPro" id="IPR027417">
    <property type="entry name" value="P-loop_NTPase"/>
</dbReference>